<evidence type="ECO:0000313" key="3">
    <source>
        <dbReference type="Proteomes" id="UP000318833"/>
    </source>
</evidence>
<dbReference type="Proteomes" id="UP000318833">
    <property type="component" value="Unassembled WGS sequence"/>
</dbReference>
<name>A0A554VF53_9FLAO</name>
<keyword evidence="1" id="KW-0472">Membrane</keyword>
<accession>A0A554VF53</accession>
<evidence type="ECO:0000313" key="2">
    <source>
        <dbReference type="EMBL" id="TSE05765.1"/>
    </source>
</evidence>
<reference evidence="2 3" key="1">
    <citation type="submission" date="2019-07" db="EMBL/GenBank/DDBJ databases">
        <title>The draft genome sequence of Aquimarina algiphila M91.</title>
        <authorList>
            <person name="Meng X."/>
        </authorList>
    </citation>
    <scope>NUCLEOTIDE SEQUENCE [LARGE SCALE GENOMIC DNA]</scope>
    <source>
        <strain evidence="2 3">M91</strain>
    </source>
</reference>
<dbReference type="AlphaFoldDB" id="A0A554VF53"/>
<comment type="caution">
    <text evidence="2">The sequence shown here is derived from an EMBL/GenBank/DDBJ whole genome shotgun (WGS) entry which is preliminary data.</text>
</comment>
<dbReference type="EMBL" id="VLNR01000055">
    <property type="protein sequence ID" value="TSE05765.1"/>
    <property type="molecule type" value="Genomic_DNA"/>
</dbReference>
<organism evidence="2 3">
    <name type="scientific">Aquimarina algiphila</name>
    <dbReference type="NCBI Taxonomy" id="2047982"/>
    <lineage>
        <taxon>Bacteria</taxon>
        <taxon>Pseudomonadati</taxon>
        <taxon>Bacteroidota</taxon>
        <taxon>Flavobacteriia</taxon>
        <taxon>Flavobacteriales</taxon>
        <taxon>Flavobacteriaceae</taxon>
        <taxon>Aquimarina</taxon>
    </lineage>
</organism>
<proteinExistence type="predicted"/>
<evidence type="ECO:0000256" key="1">
    <source>
        <dbReference type="SAM" id="Phobius"/>
    </source>
</evidence>
<feature type="transmembrane region" description="Helical" evidence="1">
    <location>
        <begin position="7"/>
        <end position="26"/>
    </location>
</feature>
<keyword evidence="1" id="KW-1133">Transmembrane helix</keyword>
<feature type="transmembrane region" description="Helical" evidence="1">
    <location>
        <begin position="46"/>
        <end position="63"/>
    </location>
</feature>
<keyword evidence="3" id="KW-1185">Reference proteome</keyword>
<dbReference type="RefSeq" id="WP_109438352.1">
    <property type="nucleotide sequence ID" value="NZ_CANLFO010000007.1"/>
</dbReference>
<gene>
    <name evidence="2" type="ORF">FOF46_21675</name>
</gene>
<protein>
    <submittedName>
        <fullName evidence="2">Uncharacterized protein</fullName>
    </submittedName>
</protein>
<sequence>MNNYKLTFIGFVVSMFIYIGCIILELDLFEKFVALLASLEQFEFDEIIIPIVVFFIFLFIDTARKSKEIKMENAKLNIYKAMLSSSHHILNTFIYQMNIFKITAEETPGFDKKVLVFYEEIIDNASHQINSLSNLTNIDELSIRASVMGQECLI</sequence>
<keyword evidence="1" id="KW-0812">Transmembrane</keyword>
<dbReference type="OrthoDB" id="1162507at2"/>